<dbReference type="AlphaFoldDB" id="X0VP83"/>
<sequence>MRFLLINGPNLNTLGKRQPDIYGTLTLKEIEARVAQRAAERGVEIRSFQSNHEGALIDFIQTEAGEAQGIIINPGALTHYSLSLRDALEDCGLPFIEVHLSDIHAREPFRRHSVMADIAAGQISGQGWEGYLRALDALAALVREEGRE</sequence>
<dbReference type="PANTHER" id="PTHR21272">
    <property type="entry name" value="CATABOLIC 3-DEHYDROQUINASE"/>
    <property type="match status" value="1"/>
</dbReference>
<dbReference type="GO" id="GO:0003855">
    <property type="term" value="F:3-dehydroquinate dehydratase activity"/>
    <property type="evidence" value="ECO:0007669"/>
    <property type="project" value="UniProtKB-EC"/>
</dbReference>
<dbReference type="HAMAP" id="MF_00169">
    <property type="entry name" value="AroQ"/>
    <property type="match status" value="1"/>
</dbReference>
<reference evidence="3" key="1">
    <citation type="journal article" date="2014" name="Front. Microbiol.">
        <title>High frequency of phylogenetically diverse reductive dehalogenase-homologous genes in deep subseafloor sedimentary metagenomes.</title>
        <authorList>
            <person name="Kawai M."/>
            <person name="Futagami T."/>
            <person name="Toyoda A."/>
            <person name="Takaki Y."/>
            <person name="Nishi S."/>
            <person name="Hori S."/>
            <person name="Arai W."/>
            <person name="Tsubouchi T."/>
            <person name="Morono Y."/>
            <person name="Uchiyama I."/>
            <person name="Ito T."/>
            <person name="Fujiyama A."/>
            <person name="Inagaki F."/>
            <person name="Takami H."/>
        </authorList>
    </citation>
    <scope>NUCLEOTIDE SEQUENCE</scope>
    <source>
        <strain evidence="3">Expedition CK06-06</strain>
    </source>
</reference>
<name>X0VP83_9ZZZZ</name>
<protein>
    <recommendedName>
        <fullName evidence="1">3-dehydroquinate dehydratase</fullName>
        <ecNumber evidence="1">4.2.1.10</ecNumber>
    </recommendedName>
</protein>
<dbReference type="GO" id="GO:0019631">
    <property type="term" value="P:quinate catabolic process"/>
    <property type="evidence" value="ECO:0007669"/>
    <property type="project" value="TreeGrafter"/>
</dbReference>
<dbReference type="Pfam" id="PF01220">
    <property type="entry name" value="DHquinase_II"/>
    <property type="match status" value="1"/>
</dbReference>
<dbReference type="NCBIfam" id="NF003807">
    <property type="entry name" value="PRK05395.1-4"/>
    <property type="match status" value="1"/>
</dbReference>
<dbReference type="SUPFAM" id="SSF52304">
    <property type="entry name" value="Type II 3-dehydroquinate dehydratase"/>
    <property type="match status" value="1"/>
</dbReference>
<accession>X0VP83</accession>
<evidence type="ECO:0000256" key="1">
    <source>
        <dbReference type="ARBA" id="ARBA00012060"/>
    </source>
</evidence>
<dbReference type="Gene3D" id="3.40.50.9100">
    <property type="entry name" value="Dehydroquinase, class II"/>
    <property type="match status" value="1"/>
</dbReference>
<dbReference type="InterPro" id="IPR018509">
    <property type="entry name" value="DHquinase_II_CS"/>
</dbReference>
<dbReference type="InterPro" id="IPR036441">
    <property type="entry name" value="DHquinase_II_sf"/>
</dbReference>
<dbReference type="PROSITE" id="PS01029">
    <property type="entry name" value="DEHYDROQUINASE_II"/>
    <property type="match status" value="1"/>
</dbReference>
<dbReference type="NCBIfam" id="NF003805">
    <property type="entry name" value="PRK05395.1-2"/>
    <property type="match status" value="1"/>
</dbReference>
<dbReference type="EMBL" id="BARS01037550">
    <property type="protein sequence ID" value="GAG14288.1"/>
    <property type="molecule type" value="Genomic_DNA"/>
</dbReference>
<dbReference type="InterPro" id="IPR001874">
    <property type="entry name" value="DHquinase_II"/>
</dbReference>
<keyword evidence="2" id="KW-0456">Lyase</keyword>
<dbReference type="EC" id="4.2.1.10" evidence="1"/>
<dbReference type="PIRSF" id="PIRSF001399">
    <property type="entry name" value="DHquinase_II"/>
    <property type="match status" value="1"/>
</dbReference>
<evidence type="ECO:0000256" key="2">
    <source>
        <dbReference type="ARBA" id="ARBA00023239"/>
    </source>
</evidence>
<gene>
    <name evidence="3" type="ORF">S01H1_57571</name>
</gene>
<organism evidence="3">
    <name type="scientific">marine sediment metagenome</name>
    <dbReference type="NCBI Taxonomy" id="412755"/>
    <lineage>
        <taxon>unclassified sequences</taxon>
        <taxon>metagenomes</taxon>
        <taxon>ecological metagenomes</taxon>
    </lineage>
</organism>
<dbReference type="CDD" id="cd00466">
    <property type="entry name" value="DHQase_II"/>
    <property type="match status" value="1"/>
</dbReference>
<dbReference type="PANTHER" id="PTHR21272:SF3">
    <property type="entry name" value="CATABOLIC 3-DEHYDROQUINASE"/>
    <property type="match status" value="1"/>
</dbReference>
<dbReference type="NCBIfam" id="TIGR01088">
    <property type="entry name" value="aroQ"/>
    <property type="match status" value="1"/>
</dbReference>
<dbReference type="NCBIfam" id="NF003806">
    <property type="entry name" value="PRK05395.1-3"/>
    <property type="match status" value="1"/>
</dbReference>
<comment type="caution">
    <text evidence="3">The sequence shown here is derived from an EMBL/GenBank/DDBJ whole genome shotgun (WGS) entry which is preliminary data.</text>
</comment>
<evidence type="ECO:0000313" key="3">
    <source>
        <dbReference type="EMBL" id="GAG14288.1"/>
    </source>
</evidence>
<proteinExistence type="inferred from homology"/>